<keyword evidence="3" id="KW-1185">Reference proteome</keyword>
<proteinExistence type="predicted"/>
<accession>A0A8E2LEB2</accession>
<sequence length="354" mass="40271">MRVLQINSVCGIGSTGRIATDMDKVLKSLGHESYIAYGRDKPLHCENTIKIGTKLDNYVHLAKTRIFDQHGFGSKLSTLKFIKKVKQLNPDIIHLHNLHGYYLNIEILFRFLKEFHKTIIWTLHDCWTFTGHCASFDYLQCDKWKTGCNKCPQKTEYPSSLLIDQSESNFHKKKEIFTGVKNLIIVTPSEWLKQKVKQSFLCEYPVIVINNGIDLDTFQPQKNAFREKFDLCNKFIILGVANVWGMKKGYQYFIDLSARLQPNEVIVMVGLTKKQIRNLPHNIIGIEKTNNVKELAEIYTASDVFINPTLEDNFPTTNLESLACGTPVITFNTGGSVESIDTSSGIVVEKGNID</sequence>
<name>A0A8E2LEB2_9BACI</name>
<protein>
    <submittedName>
        <fullName evidence="2">Glycosyl transferase</fullName>
    </submittedName>
</protein>
<dbReference type="Proteomes" id="UP000189761">
    <property type="component" value="Unassembled WGS sequence"/>
</dbReference>
<dbReference type="GO" id="GO:0016740">
    <property type="term" value="F:transferase activity"/>
    <property type="evidence" value="ECO:0007669"/>
    <property type="project" value="UniProtKB-KW"/>
</dbReference>
<dbReference type="InterPro" id="IPR028098">
    <property type="entry name" value="Glyco_trans_4-like_N"/>
</dbReference>
<evidence type="ECO:0000313" key="2">
    <source>
        <dbReference type="EMBL" id="OOP67039.1"/>
    </source>
</evidence>
<dbReference type="RefSeq" id="WP_078110847.1">
    <property type="nucleotide sequence ID" value="NZ_MTLA01000237.1"/>
</dbReference>
<dbReference type="EMBL" id="MTLA01000237">
    <property type="protein sequence ID" value="OOP67039.1"/>
    <property type="molecule type" value="Genomic_DNA"/>
</dbReference>
<dbReference type="PANTHER" id="PTHR12526:SF637">
    <property type="entry name" value="GLYCOSYLTRANSFERASE EPSF-RELATED"/>
    <property type="match status" value="1"/>
</dbReference>
<dbReference type="SUPFAM" id="SSF53756">
    <property type="entry name" value="UDP-Glycosyltransferase/glycogen phosphorylase"/>
    <property type="match status" value="1"/>
</dbReference>
<dbReference type="Gene3D" id="3.40.50.2000">
    <property type="entry name" value="Glycogen Phosphorylase B"/>
    <property type="match status" value="2"/>
</dbReference>
<comment type="caution">
    <text evidence="2">The sequence shown here is derived from an EMBL/GenBank/DDBJ whole genome shotgun (WGS) entry which is preliminary data.</text>
</comment>
<gene>
    <name evidence="2" type="ORF">BWZ43_17810</name>
</gene>
<feature type="domain" description="Glycosyltransferase subfamily 4-like N-terminal" evidence="1">
    <location>
        <begin position="18"/>
        <end position="216"/>
    </location>
</feature>
<dbReference type="AlphaFoldDB" id="A0A8E2LEB2"/>
<feature type="non-terminal residue" evidence="2">
    <location>
        <position position="354"/>
    </location>
</feature>
<dbReference type="Pfam" id="PF13692">
    <property type="entry name" value="Glyco_trans_1_4"/>
    <property type="match status" value="1"/>
</dbReference>
<dbReference type="PANTHER" id="PTHR12526">
    <property type="entry name" value="GLYCOSYLTRANSFERASE"/>
    <property type="match status" value="1"/>
</dbReference>
<dbReference type="Pfam" id="PF13439">
    <property type="entry name" value="Glyco_transf_4"/>
    <property type="match status" value="1"/>
</dbReference>
<organism evidence="2 3">
    <name type="scientific">Heyndrickxia oleronia</name>
    <dbReference type="NCBI Taxonomy" id="38875"/>
    <lineage>
        <taxon>Bacteria</taxon>
        <taxon>Bacillati</taxon>
        <taxon>Bacillota</taxon>
        <taxon>Bacilli</taxon>
        <taxon>Bacillales</taxon>
        <taxon>Bacillaceae</taxon>
        <taxon>Heyndrickxia</taxon>
    </lineage>
</organism>
<evidence type="ECO:0000259" key="1">
    <source>
        <dbReference type="Pfam" id="PF13439"/>
    </source>
</evidence>
<evidence type="ECO:0000313" key="3">
    <source>
        <dbReference type="Proteomes" id="UP000189761"/>
    </source>
</evidence>
<reference evidence="2 3" key="1">
    <citation type="submission" date="2017-01" db="EMBL/GenBank/DDBJ databases">
        <title>Draft genome sequence of Bacillus oleronius.</title>
        <authorList>
            <person name="Allam M."/>
        </authorList>
    </citation>
    <scope>NUCLEOTIDE SEQUENCE [LARGE SCALE GENOMIC DNA]</scope>
    <source>
        <strain evidence="2 3">DSM 9356</strain>
    </source>
</reference>
<keyword evidence="2" id="KW-0808">Transferase</keyword>